<keyword evidence="4" id="KW-0804">Transcription</keyword>
<accession>A0A511ZF40</accession>
<dbReference type="InterPro" id="IPR005119">
    <property type="entry name" value="LysR_subst-bd"/>
</dbReference>
<dbReference type="Gene3D" id="1.10.10.10">
    <property type="entry name" value="Winged helix-like DNA-binding domain superfamily/Winged helix DNA-binding domain"/>
    <property type="match status" value="1"/>
</dbReference>
<name>A0A511ZF40_9BACI</name>
<dbReference type="AlphaFoldDB" id="A0A511ZF40"/>
<reference evidence="6 7" key="1">
    <citation type="submission" date="2019-07" db="EMBL/GenBank/DDBJ databases">
        <title>Whole genome shotgun sequence of Oceanobacillus sojae NBRC 105379.</title>
        <authorList>
            <person name="Hosoyama A."/>
            <person name="Uohara A."/>
            <person name="Ohji S."/>
            <person name="Ichikawa N."/>
        </authorList>
    </citation>
    <scope>NUCLEOTIDE SEQUENCE [LARGE SCALE GENOMIC DNA]</scope>
    <source>
        <strain evidence="6 7">NBRC 105379</strain>
    </source>
</reference>
<dbReference type="Gene3D" id="3.40.190.290">
    <property type="match status" value="1"/>
</dbReference>
<dbReference type="Pfam" id="PF03466">
    <property type="entry name" value="LysR_substrate"/>
    <property type="match status" value="1"/>
</dbReference>
<comment type="caution">
    <text evidence="6">The sequence shown here is derived from an EMBL/GenBank/DDBJ whole genome shotgun (WGS) entry which is preliminary data.</text>
</comment>
<dbReference type="OrthoDB" id="9803735at2"/>
<evidence type="ECO:0000259" key="5">
    <source>
        <dbReference type="PROSITE" id="PS50931"/>
    </source>
</evidence>
<comment type="similarity">
    <text evidence="1">Belongs to the LysR transcriptional regulatory family.</text>
</comment>
<keyword evidence="2" id="KW-0805">Transcription regulation</keyword>
<dbReference type="InterPro" id="IPR036388">
    <property type="entry name" value="WH-like_DNA-bd_sf"/>
</dbReference>
<dbReference type="PANTHER" id="PTHR30126:SF64">
    <property type="entry name" value="HTH-TYPE TRANSCRIPTIONAL REGULATOR CITR"/>
    <property type="match status" value="1"/>
</dbReference>
<proteinExistence type="inferred from homology"/>
<evidence type="ECO:0000256" key="2">
    <source>
        <dbReference type="ARBA" id="ARBA00023015"/>
    </source>
</evidence>
<dbReference type="FunFam" id="1.10.10.10:FF:000001">
    <property type="entry name" value="LysR family transcriptional regulator"/>
    <property type="match status" value="1"/>
</dbReference>
<dbReference type="Pfam" id="PF00126">
    <property type="entry name" value="HTH_1"/>
    <property type="match status" value="1"/>
</dbReference>
<protein>
    <submittedName>
        <fullName evidence="6">HTH-type transcriptional regulator CitR</fullName>
    </submittedName>
</protein>
<evidence type="ECO:0000256" key="4">
    <source>
        <dbReference type="ARBA" id="ARBA00023163"/>
    </source>
</evidence>
<gene>
    <name evidence="6" type="primary">citR_2</name>
    <name evidence="6" type="ORF">OSO01_07910</name>
</gene>
<organism evidence="6 7">
    <name type="scientific">Oceanobacillus sojae</name>
    <dbReference type="NCBI Taxonomy" id="582851"/>
    <lineage>
        <taxon>Bacteria</taxon>
        <taxon>Bacillati</taxon>
        <taxon>Bacillota</taxon>
        <taxon>Bacilli</taxon>
        <taxon>Bacillales</taxon>
        <taxon>Bacillaceae</taxon>
        <taxon>Oceanobacillus</taxon>
    </lineage>
</organism>
<evidence type="ECO:0000256" key="3">
    <source>
        <dbReference type="ARBA" id="ARBA00023125"/>
    </source>
</evidence>
<dbReference type="PRINTS" id="PR00039">
    <property type="entry name" value="HTHLYSR"/>
</dbReference>
<evidence type="ECO:0000313" key="6">
    <source>
        <dbReference type="EMBL" id="GEN86052.1"/>
    </source>
</evidence>
<dbReference type="CDD" id="cd05466">
    <property type="entry name" value="PBP2_LTTR_substrate"/>
    <property type="match status" value="1"/>
</dbReference>
<sequence length="288" mass="32812">MDIKWLKTFVVAAGFENFRKASEELYLTQPAISKHIKRLEEHLQIDLFERSGKKVILTDAGHHFLPFAEELILSYEEGMERFDSWKQGYHRKLTIAAAPQIASSFLPPLLRTFMDENDDIEVLINVVNSFEIGDEVNTGRAELGLTRVIPIQTNLNAEAVHNEPVILVGTNVEGKINSIKESQVLSDYRLITNNHPDYWDTLLKDVKKHYPNVRTMAVNQIEVTKKFIENGLGVSYLPVSMVKDEIEANNLIEIKPEKIAAPNSETYVLTKIETEEARSFIAFLKESL</sequence>
<dbReference type="EMBL" id="BJYM01000003">
    <property type="protein sequence ID" value="GEN86052.1"/>
    <property type="molecule type" value="Genomic_DNA"/>
</dbReference>
<dbReference type="GO" id="GO:0000976">
    <property type="term" value="F:transcription cis-regulatory region binding"/>
    <property type="evidence" value="ECO:0007669"/>
    <property type="project" value="TreeGrafter"/>
</dbReference>
<dbReference type="PROSITE" id="PS50931">
    <property type="entry name" value="HTH_LYSR"/>
    <property type="match status" value="1"/>
</dbReference>
<dbReference type="GO" id="GO:0003700">
    <property type="term" value="F:DNA-binding transcription factor activity"/>
    <property type="evidence" value="ECO:0007669"/>
    <property type="project" value="InterPro"/>
</dbReference>
<evidence type="ECO:0000313" key="7">
    <source>
        <dbReference type="Proteomes" id="UP000321558"/>
    </source>
</evidence>
<dbReference type="InterPro" id="IPR000847">
    <property type="entry name" value="LysR_HTH_N"/>
</dbReference>
<dbReference type="Proteomes" id="UP000321558">
    <property type="component" value="Unassembled WGS sequence"/>
</dbReference>
<dbReference type="RefSeq" id="WP_147208917.1">
    <property type="nucleotide sequence ID" value="NZ_BJYM01000003.1"/>
</dbReference>
<dbReference type="InterPro" id="IPR036390">
    <property type="entry name" value="WH_DNA-bd_sf"/>
</dbReference>
<dbReference type="PANTHER" id="PTHR30126">
    <property type="entry name" value="HTH-TYPE TRANSCRIPTIONAL REGULATOR"/>
    <property type="match status" value="1"/>
</dbReference>
<keyword evidence="3" id="KW-0238">DNA-binding</keyword>
<dbReference type="SUPFAM" id="SSF46785">
    <property type="entry name" value="Winged helix' DNA-binding domain"/>
    <property type="match status" value="1"/>
</dbReference>
<dbReference type="SUPFAM" id="SSF53850">
    <property type="entry name" value="Periplasmic binding protein-like II"/>
    <property type="match status" value="1"/>
</dbReference>
<keyword evidence="7" id="KW-1185">Reference proteome</keyword>
<evidence type="ECO:0000256" key="1">
    <source>
        <dbReference type="ARBA" id="ARBA00009437"/>
    </source>
</evidence>
<feature type="domain" description="HTH lysR-type" evidence="5">
    <location>
        <begin position="1"/>
        <end position="58"/>
    </location>
</feature>